<dbReference type="AlphaFoldDB" id="A0A432ZZW8"/>
<accession>A0A432ZZW8</accession>
<organism evidence="2 3">
    <name type="scientific">Jimgerdemannia flammicorona</name>
    <dbReference type="NCBI Taxonomy" id="994334"/>
    <lineage>
        <taxon>Eukaryota</taxon>
        <taxon>Fungi</taxon>
        <taxon>Fungi incertae sedis</taxon>
        <taxon>Mucoromycota</taxon>
        <taxon>Mucoromycotina</taxon>
        <taxon>Endogonomycetes</taxon>
        <taxon>Endogonales</taxon>
        <taxon>Endogonaceae</taxon>
        <taxon>Jimgerdemannia</taxon>
    </lineage>
</organism>
<evidence type="ECO:0000256" key="1">
    <source>
        <dbReference type="SAM" id="MobiDB-lite"/>
    </source>
</evidence>
<dbReference type="EMBL" id="RBNI01024007">
    <property type="protein sequence ID" value="RUO96018.1"/>
    <property type="molecule type" value="Genomic_DNA"/>
</dbReference>
<proteinExistence type="predicted"/>
<evidence type="ECO:0000313" key="3">
    <source>
        <dbReference type="Proteomes" id="UP000268093"/>
    </source>
</evidence>
<sequence>MGWRGAGWGRAGGGGRKRGERGSACLTLSPTSATTLASEHRGRVHQPPRITISLSFDIGISVRFALLSLLASMRPVRYLTTFYFEESPTPTCLHSHTRSSVTPCCGCLERSPNCVEGQPKHQIDLCGSQQWAWRV</sequence>
<gene>
    <name evidence="2" type="ORF">BC936DRAFT_142782</name>
</gene>
<evidence type="ECO:0000313" key="2">
    <source>
        <dbReference type="EMBL" id="RUO96018.1"/>
    </source>
</evidence>
<dbReference type="Proteomes" id="UP000268093">
    <property type="component" value="Unassembled WGS sequence"/>
</dbReference>
<protein>
    <submittedName>
        <fullName evidence="2">Uncharacterized protein</fullName>
    </submittedName>
</protein>
<name>A0A432ZZW8_9FUNG</name>
<reference evidence="2 3" key="1">
    <citation type="journal article" date="2018" name="New Phytol.">
        <title>Phylogenomics of Endogonaceae and evolution of mycorrhizas within Mucoromycota.</title>
        <authorList>
            <person name="Chang Y."/>
            <person name="Desiro A."/>
            <person name="Na H."/>
            <person name="Sandor L."/>
            <person name="Lipzen A."/>
            <person name="Clum A."/>
            <person name="Barry K."/>
            <person name="Grigoriev I.V."/>
            <person name="Martin F.M."/>
            <person name="Stajich J.E."/>
            <person name="Smith M.E."/>
            <person name="Bonito G."/>
            <person name="Spatafora J.W."/>
        </authorList>
    </citation>
    <scope>NUCLEOTIDE SEQUENCE [LARGE SCALE GENOMIC DNA]</scope>
    <source>
        <strain evidence="2 3">GMNB39</strain>
    </source>
</reference>
<feature type="compositionally biased region" description="Gly residues" evidence="1">
    <location>
        <begin position="1"/>
        <end position="14"/>
    </location>
</feature>
<keyword evidence="3" id="KW-1185">Reference proteome</keyword>
<feature type="region of interest" description="Disordered" evidence="1">
    <location>
        <begin position="1"/>
        <end position="24"/>
    </location>
</feature>
<comment type="caution">
    <text evidence="2">The sequence shown here is derived from an EMBL/GenBank/DDBJ whole genome shotgun (WGS) entry which is preliminary data.</text>
</comment>